<evidence type="ECO:0000313" key="1">
    <source>
        <dbReference type="EMBL" id="GAA4916317.1"/>
    </source>
</evidence>
<protein>
    <recommendedName>
        <fullName evidence="3">Heme-binding HmuY-like protein</fullName>
    </recommendedName>
</protein>
<gene>
    <name evidence="1" type="ORF">GCM10023313_19870</name>
</gene>
<dbReference type="CDD" id="cd12105">
    <property type="entry name" value="HmuY"/>
    <property type="match status" value="1"/>
</dbReference>
<accession>A0ABP9FUD8</accession>
<dbReference type="RefSeq" id="WP_345331040.1">
    <property type="nucleotide sequence ID" value="NZ_BAABJI010000002.1"/>
</dbReference>
<evidence type="ECO:0008006" key="3">
    <source>
        <dbReference type="Google" id="ProtNLM"/>
    </source>
</evidence>
<comment type="caution">
    <text evidence="1">The sequence shown here is derived from an EMBL/GenBank/DDBJ whole genome shotgun (WGS) entry which is preliminary data.</text>
</comment>
<dbReference type="EMBL" id="BAABJI010000002">
    <property type="protein sequence ID" value="GAA4916317.1"/>
    <property type="molecule type" value="Genomic_DNA"/>
</dbReference>
<dbReference type="Pfam" id="PF14064">
    <property type="entry name" value="HmuY"/>
    <property type="match status" value="1"/>
</dbReference>
<reference evidence="2" key="1">
    <citation type="journal article" date="2019" name="Int. J. Syst. Evol. Microbiol.">
        <title>The Global Catalogue of Microorganisms (GCM) 10K type strain sequencing project: providing services to taxonomists for standard genome sequencing and annotation.</title>
        <authorList>
            <consortium name="The Broad Institute Genomics Platform"/>
            <consortium name="The Broad Institute Genome Sequencing Center for Infectious Disease"/>
            <person name="Wu L."/>
            <person name="Ma J."/>
        </authorList>
    </citation>
    <scope>NUCLEOTIDE SEQUENCE [LARGE SCALE GENOMIC DNA]</scope>
    <source>
        <strain evidence="2">JCM 18283</strain>
    </source>
</reference>
<keyword evidence="2" id="KW-1185">Reference proteome</keyword>
<dbReference type="Proteomes" id="UP001501436">
    <property type="component" value="Unassembled WGS sequence"/>
</dbReference>
<proteinExistence type="predicted"/>
<evidence type="ECO:0000313" key="2">
    <source>
        <dbReference type="Proteomes" id="UP001501436"/>
    </source>
</evidence>
<name>A0ABP9FUD8_9SPHI</name>
<dbReference type="InterPro" id="IPR025921">
    <property type="entry name" value="HmuY"/>
</dbReference>
<organism evidence="1 2">
    <name type="scientific">Mucilaginibacter defluvii</name>
    <dbReference type="NCBI Taxonomy" id="1196019"/>
    <lineage>
        <taxon>Bacteria</taxon>
        <taxon>Pseudomonadati</taxon>
        <taxon>Bacteroidota</taxon>
        <taxon>Sphingobacteriia</taxon>
        <taxon>Sphingobacteriales</taxon>
        <taxon>Sphingobacteriaceae</taxon>
        <taxon>Mucilaginibacter</taxon>
    </lineage>
</organism>
<sequence length="183" mass="19789">MKSFTKFISLSLGLTLGLLLIPYSKIKAQPNNDIKVVKDLPAQSKVYFSIDEGKTISGTDTATAKWDIALQRTAFSVNSGSSGKGTTTAQLLKKVSFDNVTVAPADGYNEDSVQAKAVPPGSGQGWYLYDMTNHTVNPAPGHIIIVKTASGKYAKLEILNYYKNGDGEAGYYTFRYAFISKAN</sequence>